<proteinExistence type="predicted"/>
<reference evidence="2 3" key="1">
    <citation type="submission" date="2019-05" db="EMBL/GenBank/DDBJ databases">
        <title>Another draft genome of Portunus trituberculatus and its Hox gene families provides insights of decapod evolution.</title>
        <authorList>
            <person name="Jeong J.-H."/>
            <person name="Song I."/>
            <person name="Kim S."/>
            <person name="Choi T."/>
            <person name="Kim D."/>
            <person name="Ryu S."/>
            <person name="Kim W."/>
        </authorList>
    </citation>
    <scope>NUCLEOTIDE SEQUENCE [LARGE SCALE GENOMIC DNA]</scope>
    <source>
        <tissue evidence="2">Muscle</tissue>
    </source>
</reference>
<accession>A0A5B7JXK9</accession>
<evidence type="ECO:0000256" key="1">
    <source>
        <dbReference type="SAM" id="Phobius"/>
    </source>
</evidence>
<keyword evidence="1" id="KW-0812">Transmembrane</keyword>
<dbReference type="Proteomes" id="UP000324222">
    <property type="component" value="Unassembled WGS sequence"/>
</dbReference>
<dbReference type="EMBL" id="VSRR010111150">
    <property type="protein sequence ID" value="MPC97718.1"/>
    <property type="molecule type" value="Genomic_DNA"/>
</dbReference>
<evidence type="ECO:0000313" key="2">
    <source>
        <dbReference type="EMBL" id="MPC97718.1"/>
    </source>
</evidence>
<feature type="transmembrane region" description="Helical" evidence="1">
    <location>
        <begin position="60"/>
        <end position="83"/>
    </location>
</feature>
<name>A0A5B7JXK9_PORTR</name>
<keyword evidence="3" id="KW-1185">Reference proteome</keyword>
<organism evidence="2 3">
    <name type="scientific">Portunus trituberculatus</name>
    <name type="common">Swimming crab</name>
    <name type="synonym">Neptunus trituberculatus</name>
    <dbReference type="NCBI Taxonomy" id="210409"/>
    <lineage>
        <taxon>Eukaryota</taxon>
        <taxon>Metazoa</taxon>
        <taxon>Ecdysozoa</taxon>
        <taxon>Arthropoda</taxon>
        <taxon>Crustacea</taxon>
        <taxon>Multicrustacea</taxon>
        <taxon>Malacostraca</taxon>
        <taxon>Eumalacostraca</taxon>
        <taxon>Eucarida</taxon>
        <taxon>Decapoda</taxon>
        <taxon>Pleocyemata</taxon>
        <taxon>Brachyura</taxon>
        <taxon>Eubrachyura</taxon>
        <taxon>Portunoidea</taxon>
        <taxon>Portunidae</taxon>
        <taxon>Portuninae</taxon>
        <taxon>Portunus</taxon>
    </lineage>
</organism>
<sequence length="87" mass="9748">MAKTEEDPWRLMTWSSFLLRKQRNPIKPGSSAPINRRRDLLRSVYGALKIDGWRRGGSRVALVVVVVVVVVMVVLVVVVAVGLEHGR</sequence>
<comment type="caution">
    <text evidence="2">The sequence shown here is derived from an EMBL/GenBank/DDBJ whole genome shotgun (WGS) entry which is preliminary data.</text>
</comment>
<evidence type="ECO:0000313" key="3">
    <source>
        <dbReference type="Proteomes" id="UP000324222"/>
    </source>
</evidence>
<dbReference type="AlphaFoldDB" id="A0A5B7JXK9"/>
<gene>
    <name evidence="2" type="ORF">E2C01_093045</name>
</gene>
<keyword evidence="1" id="KW-1133">Transmembrane helix</keyword>
<keyword evidence="1" id="KW-0472">Membrane</keyword>
<protein>
    <submittedName>
        <fullName evidence="2">Uncharacterized protein</fullName>
    </submittedName>
</protein>